<gene>
    <name evidence="1" type="ORF">T552_01084</name>
</gene>
<sequence>MGRELDGSCCLFGWLKGFYQRMKDRQMEKKFRAGMKYSEYVVHTENGMECTSKKAEHVSDIVVYRYREKDDIQDDEKRETLYREETSLPAEKKTEMRVLSNNTLTEFQLLETDQLSSGINAFSEAKSTDPSSHFVSCAASDDTASLVHLSNNKNVYDQCRISMDTNASICALAPSRQLSYSSLSSAWTGSRVGLSFVSEATTTVH</sequence>
<reference evidence="2" key="1">
    <citation type="journal article" date="2016" name="Nat. Commun.">
        <title>Genome analysis of three Pneumocystis species reveals adaptation mechanisms to life exclusively in mammalian hosts.</title>
        <authorList>
            <person name="Ma L."/>
            <person name="Chen Z."/>
            <person name="Huang D.W."/>
            <person name="Kutty G."/>
            <person name="Ishihara M."/>
            <person name="Wang H."/>
            <person name="Abouelleil A."/>
            <person name="Bishop L."/>
            <person name="Davey E."/>
            <person name="Deng R."/>
            <person name="Deng X."/>
            <person name="Fan L."/>
            <person name="Fantoni G."/>
            <person name="Fitzgerald M."/>
            <person name="Gogineni E."/>
            <person name="Goldberg J.M."/>
            <person name="Handley G."/>
            <person name="Hu X."/>
            <person name="Huber C."/>
            <person name="Jiao X."/>
            <person name="Jones K."/>
            <person name="Levin J.Z."/>
            <person name="Liu Y."/>
            <person name="Macdonald P."/>
            <person name="Melnikov A."/>
            <person name="Raley C."/>
            <person name="Sassi M."/>
            <person name="Sherman B.T."/>
            <person name="Song X."/>
            <person name="Sykes S."/>
            <person name="Tran B."/>
            <person name="Walsh L."/>
            <person name="Xia Y."/>
            <person name="Yang J."/>
            <person name="Young S."/>
            <person name="Zeng Q."/>
            <person name="Zheng X."/>
            <person name="Stephens R."/>
            <person name="Nusbaum C."/>
            <person name="Birren B.W."/>
            <person name="Azadi P."/>
            <person name="Lempicki R.A."/>
            <person name="Cuomo C.A."/>
            <person name="Kovacs J.A."/>
        </authorList>
    </citation>
    <scope>NUCLEOTIDE SEQUENCE [LARGE SCALE GENOMIC DNA]</scope>
    <source>
        <strain evidence="2">B80</strain>
    </source>
</reference>
<proteinExistence type="predicted"/>
<evidence type="ECO:0000313" key="1">
    <source>
        <dbReference type="EMBL" id="KTW29880.1"/>
    </source>
</evidence>
<dbReference type="AlphaFoldDB" id="A0A0W4ZNB6"/>
<evidence type="ECO:0000313" key="2">
    <source>
        <dbReference type="Proteomes" id="UP000054454"/>
    </source>
</evidence>
<dbReference type="Proteomes" id="UP000054454">
    <property type="component" value="Unassembled WGS sequence"/>
</dbReference>
<dbReference type="RefSeq" id="XP_018226867.1">
    <property type="nucleotide sequence ID" value="XM_018369677.1"/>
</dbReference>
<dbReference type="OrthoDB" id="5390221at2759"/>
<keyword evidence="2" id="KW-1185">Reference proteome</keyword>
<name>A0A0W4ZNB6_PNEC8</name>
<organism evidence="1 2">
    <name type="scientific">Pneumocystis carinii (strain B80)</name>
    <name type="common">Rat pneumocystis pneumonia agent</name>
    <name type="synonym">Pneumocystis carinii f. sp. carinii</name>
    <dbReference type="NCBI Taxonomy" id="1408658"/>
    <lineage>
        <taxon>Eukaryota</taxon>
        <taxon>Fungi</taxon>
        <taxon>Dikarya</taxon>
        <taxon>Ascomycota</taxon>
        <taxon>Taphrinomycotina</taxon>
        <taxon>Pneumocystomycetes</taxon>
        <taxon>Pneumocystaceae</taxon>
        <taxon>Pneumocystis</taxon>
    </lineage>
</organism>
<dbReference type="VEuPathDB" id="FungiDB:T552_01084"/>
<dbReference type="GeneID" id="28935879"/>
<comment type="caution">
    <text evidence="1">The sequence shown here is derived from an EMBL/GenBank/DDBJ whole genome shotgun (WGS) entry which is preliminary data.</text>
</comment>
<protein>
    <submittedName>
        <fullName evidence="1">Uncharacterized protein</fullName>
    </submittedName>
</protein>
<accession>A0A0W4ZNB6</accession>
<dbReference type="EMBL" id="LFVZ01000004">
    <property type="protein sequence ID" value="KTW29880.1"/>
    <property type="molecule type" value="Genomic_DNA"/>
</dbReference>